<reference evidence="2 3" key="1">
    <citation type="submission" date="2021-04" db="EMBL/GenBank/DDBJ databases">
        <authorList>
            <person name="De Guttry C."/>
            <person name="Zahm M."/>
            <person name="Klopp C."/>
            <person name="Cabau C."/>
            <person name="Louis A."/>
            <person name="Berthelot C."/>
            <person name="Parey E."/>
            <person name="Roest Crollius H."/>
            <person name="Montfort J."/>
            <person name="Robinson-Rechavi M."/>
            <person name="Bucao C."/>
            <person name="Bouchez O."/>
            <person name="Gislard M."/>
            <person name="Lluch J."/>
            <person name="Milhes M."/>
            <person name="Lampietro C."/>
            <person name="Lopez Roques C."/>
            <person name="Donnadieu C."/>
            <person name="Braasch I."/>
            <person name="Desvignes T."/>
            <person name="Postlethwait J."/>
            <person name="Bobe J."/>
            <person name="Wedekind C."/>
            <person name="Guiguen Y."/>
        </authorList>
    </citation>
    <scope>NUCLEOTIDE SEQUENCE [LARGE SCALE GENOMIC DNA]</scope>
    <source>
        <strain evidence="2">Cs_M1</strain>
        <tissue evidence="2">Blood</tissue>
    </source>
</reference>
<evidence type="ECO:0000313" key="3">
    <source>
        <dbReference type="Proteomes" id="UP001356427"/>
    </source>
</evidence>
<keyword evidence="3" id="KW-1185">Reference proteome</keyword>
<proteinExistence type="predicted"/>
<evidence type="ECO:0000256" key="1">
    <source>
        <dbReference type="SAM" id="MobiDB-lite"/>
    </source>
</evidence>
<dbReference type="EMBL" id="JAGTTL010000028">
    <property type="protein sequence ID" value="KAK6299475.1"/>
    <property type="molecule type" value="Genomic_DNA"/>
</dbReference>
<gene>
    <name evidence="2" type="ORF">J4Q44_G00295080</name>
</gene>
<feature type="region of interest" description="Disordered" evidence="1">
    <location>
        <begin position="22"/>
        <end position="62"/>
    </location>
</feature>
<dbReference type="AlphaFoldDB" id="A0AAN8L1N3"/>
<evidence type="ECO:0000313" key="2">
    <source>
        <dbReference type="EMBL" id="KAK6299475.1"/>
    </source>
</evidence>
<accession>A0AAN8L1N3</accession>
<organism evidence="2 3">
    <name type="scientific">Coregonus suidteri</name>
    <dbReference type="NCBI Taxonomy" id="861788"/>
    <lineage>
        <taxon>Eukaryota</taxon>
        <taxon>Metazoa</taxon>
        <taxon>Chordata</taxon>
        <taxon>Craniata</taxon>
        <taxon>Vertebrata</taxon>
        <taxon>Euteleostomi</taxon>
        <taxon>Actinopterygii</taxon>
        <taxon>Neopterygii</taxon>
        <taxon>Teleostei</taxon>
        <taxon>Protacanthopterygii</taxon>
        <taxon>Salmoniformes</taxon>
        <taxon>Salmonidae</taxon>
        <taxon>Coregoninae</taxon>
        <taxon>Coregonus</taxon>
    </lineage>
</organism>
<feature type="compositionally biased region" description="Basic and acidic residues" evidence="1">
    <location>
        <begin position="49"/>
        <end position="60"/>
    </location>
</feature>
<protein>
    <submittedName>
        <fullName evidence="2">Uncharacterized protein</fullName>
    </submittedName>
</protein>
<comment type="caution">
    <text evidence="2">The sequence shown here is derived from an EMBL/GenBank/DDBJ whole genome shotgun (WGS) entry which is preliminary data.</text>
</comment>
<sequence length="81" mass="9052">MFLTSRPDEDLLDAMATGAVASPAFKKNQNGASQTRKRPEELGNQLCDTGEKQERPERRTRSLSWAVRSPRLIIILSYGSC</sequence>
<name>A0AAN8L1N3_9TELE</name>
<dbReference type="Proteomes" id="UP001356427">
    <property type="component" value="Unassembled WGS sequence"/>
</dbReference>